<keyword evidence="2" id="KW-1133">Transmembrane helix</keyword>
<keyword evidence="2" id="KW-0472">Membrane</keyword>
<feature type="transmembrane region" description="Helical" evidence="2">
    <location>
        <begin position="6"/>
        <end position="24"/>
    </location>
</feature>
<sequence length="100" mass="11797">MCAYVYLFLLFTMPCLTMFLSVRMKTDKENPLFLFFLVIELSFSYMYSHAASAISVKPNRRPQDDHTRTSPPVRKEMRKHKNTSLNEMHSAPPRKFETMT</sequence>
<evidence type="ECO:0000313" key="3">
    <source>
        <dbReference type="EMBL" id="JAP83507.1"/>
    </source>
</evidence>
<evidence type="ECO:0000256" key="1">
    <source>
        <dbReference type="SAM" id="MobiDB-lite"/>
    </source>
</evidence>
<dbReference type="AlphaFoldDB" id="A0A131YX15"/>
<name>A0A131YX15_RHIAP</name>
<organism evidence="3">
    <name type="scientific">Rhipicephalus appendiculatus</name>
    <name type="common">Brown ear tick</name>
    <dbReference type="NCBI Taxonomy" id="34631"/>
    <lineage>
        <taxon>Eukaryota</taxon>
        <taxon>Metazoa</taxon>
        <taxon>Ecdysozoa</taxon>
        <taxon>Arthropoda</taxon>
        <taxon>Chelicerata</taxon>
        <taxon>Arachnida</taxon>
        <taxon>Acari</taxon>
        <taxon>Parasitiformes</taxon>
        <taxon>Ixodida</taxon>
        <taxon>Ixodoidea</taxon>
        <taxon>Ixodidae</taxon>
        <taxon>Rhipicephalinae</taxon>
        <taxon>Rhipicephalus</taxon>
        <taxon>Rhipicephalus</taxon>
    </lineage>
</organism>
<evidence type="ECO:0000256" key="2">
    <source>
        <dbReference type="SAM" id="Phobius"/>
    </source>
</evidence>
<dbReference type="EMBL" id="GEDV01005050">
    <property type="protein sequence ID" value="JAP83507.1"/>
    <property type="molecule type" value="Transcribed_RNA"/>
</dbReference>
<reference evidence="3" key="1">
    <citation type="journal article" date="2016" name="Ticks Tick Borne Dis.">
        <title>De novo assembly and annotation of the salivary gland transcriptome of Rhipicephalus appendiculatus male and female ticks during blood feeding.</title>
        <authorList>
            <person name="de Castro M.H."/>
            <person name="de Klerk D."/>
            <person name="Pienaar R."/>
            <person name="Latif A.A."/>
            <person name="Rees D.J."/>
            <person name="Mans B.J."/>
        </authorList>
    </citation>
    <scope>NUCLEOTIDE SEQUENCE</scope>
    <source>
        <tissue evidence="3">Salivary glands</tissue>
    </source>
</reference>
<accession>A0A131YX15</accession>
<proteinExistence type="predicted"/>
<protein>
    <submittedName>
        <fullName evidence="3">Uncharacterized protein</fullName>
    </submittedName>
</protein>
<feature type="region of interest" description="Disordered" evidence="1">
    <location>
        <begin position="56"/>
        <end position="100"/>
    </location>
</feature>
<feature type="transmembrane region" description="Helical" evidence="2">
    <location>
        <begin position="31"/>
        <end position="48"/>
    </location>
</feature>
<keyword evidence="2" id="KW-0812">Transmembrane</keyword>